<feature type="active site" description="Nucleophile" evidence="7">
    <location>
        <position position="31"/>
    </location>
</feature>
<keyword evidence="2" id="KW-0813">Transport</keyword>
<feature type="site" description="Contributes to redox potential value" evidence="7">
    <location>
        <position position="29"/>
    </location>
</feature>
<evidence type="ECO:0000256" key="3">
    <source>
        <dbReference type="ARBA" id="ARBA00022982"/>
    </source>
</evidence>
<dbReference type="PROSITE" id="PS51352">
    <property type="entry name" value="THIOREDOXIN_2"/>
    <property type="match status" value="1"/>
</dbReference>
<evidence type="ECO:0000256" key="7">
    <source>
        <dbReference type="PIRSR" id="PIRSR000077-1"/>
    </source>
</evidence>
<dbReference type="STRING" id="1677920.LS71_01300"/>
<evidence type="ECO:0000256" key="6">
    <source>
        <dbReference type="PIRNR" id="PIRNR000077"/>
    </source>
</evidence>
<organism evidence="10 11">
    <name type="scientific">Helicobacter jaachi</name>
    <dbReference type="NCBI Taxonomy" id="1677920"/>
    <lineage>
        <taxon>Bacteria</taxon>
        <taxon>Pseudomonadati</taxon>
        <taxon>Campylobacterota</taxon>
        <taxon>Epsilonproteobacteria</taxon>
        <taxon>Campylobacterales</taxon>
        <taxon>Helicobacteraceae</taxon>
        <taxon>Helicobacter</taxon>
    </lineage>
</organism>
<dbReference type="InterPro" id="IPR005746">
    <property type="entry name" value="Thioredoxin"/>
</dbReference>
<dbReference type="CDD" id="cd02947">
    <property type="entry name" value="TRX_family"/>
    <property type="match status" value="1"/>
</dbReference>
<evidence type="ECO:0000256" key="5">
    <source>
        <dbReference type="ARBA" id="ARBA00023284"/>
    </source>
</evidence>
<comment type="caution">
    <text evidence="10">The sequence shown here is derived from an EMBL/GenBank/DDBJ whole genome shotgun (WGS) entry which is preliminary data.</text>
</comment>
<dbReference type="GO" id="GO:0015035">
    <property type="term" value="F:protein-disulfide reductase activity"/>
    <property type="evidence" value="ECO:0007669"/>
    <property type="project" value="InterPro"/>
</dbReference>
<feature type="site" description="Contributes to redox potential value" evidence="7">
    <location>
        <position position="30"/>
    </location>
</feature>
<dbReference type="EMBL" id="JRPR02000001">
    <property type="protein sequence ID" value="TLD97260.1"/>
    <property type="molecule type" value="Genomic_DNA"/>
</dbReference>
<feature type="disulfide bond" description="Redox-active" evidence="8">
    <location>
        <begin position="28"/>
        <end position="31"/>
    </location>
</feature>
<evidence type="ECO:0000313" key="10">
    <source>
        <dbReference type="EMBL" id="TLD97260.1"/>
    </source>
</evidence>
<comment type="similarity">
    <text evidence="1 6">Belongs to the thioredoxin family.</text>
</comment>
<dbReference type="RefSeq" id="WP_034352586.1">
    <property type="nucleotide sequence ID" value="NZ_JRPR02000001.1"/>
</dbReference>
<keyword evidence="4 8" id="KW-1015">Disulfide bond</keyword>
<name>A0A4U8TBF5_9HELI</name>
<evidence type="ECO:0000256" key="2">
    <source>
        <dbReference type="ARBA" id="ARBA00022448"/>
    </source>
</evidence>
<dbReference type="Proteomes" id="UP000029733">
    <property type="component" value="Unassembled WGS sequence"/>
</dbReference>
<dbReference type="GO" id="GO:0045454">
    <property type="term" value="P:cell redox homeostasis"/>
    <property type="evidence" value="ECO:0007669"/>
    <property type="project" value="TreeGrafter"/>
</dbReference>
<proteinExistence type="inferred from homology"/>
<feature type="active site" description="Nucleophile" evidence="7">
    <location>
        <position position="28"/>
    </location>
</feature>
<dbReference type="SUPFAM" id="SSF52833">
    <property type="entry name" value="Thioredoxin-like"/>
    <property type="match status" value="1"/>
</dbReference>
<gene>
    <name evidence="10" type="ORF">LS71_000420</name>
</gene>
<keyword evidence="3" id="KW-0249">Electron transport</keyword>
<dbReference type="Gene3D" id="3.40.30.10">
    <property type="entry name" value="Glutaredoxin"/>
    <property type="match status" value="1"/>
</dbReference>
<dbReference type="PRINTS" id="PR00421">
    <property type="entry name" value="THIOREDOXIN"/>
</dbReference>
<dbReference type="PANTHER" id="PTHR45663:SF11">
    <property type="entry name" value="GEO12009P1"/>
    <property type="match status" value="1"/>
</dbReference>
<evidence type="ECO:0000259" key="9">
    <source>
        <dbReference type="PROSITE" id="PS51352"/>
    </source>
</evidence>
<evidence type="ECO:0000256" key="1">
    <source>
        <dbReference type="ARBA" id="ARBA00008987"/>
    </source>
</evidence>
<feature type="domain" description="Thioredoxin" evidence="9">
    <location>
        <begin position="1"/>
        <end position="105"/>
    </location>
</feature>
<accession>A0A4U8TBF5</accession>
<dbReference type="PIRSF" id="PIRSF000077">
    <property type="entry name" value="Thioredoxin"/>
    <property type="match status" value="1"/>
</dbReference>
<sequence length="105" mass="12077">MIENINSTRFYEVIKQGCCVVDFSASWCPDCRHIEPMLEILDKEFAGKVSIYKISFDTESTLKNELNIRKIPTLIFYKNAKEVGERLIEPRSIDSIRAAFNALIS</sequence>
<keyword evidence="11" id="KW-1185">Reference proteome</keyword>
<protein>
    <recommendedName>
        <fullName evidence="6">Thioredoxin</fullName>
    </recommendedName>
</protein>
<dbReference type="InterPro" id="IPR036249">
    <property type="entry name" value="Thioredoxin-like_sf"/>
</dbReference>
<evidence type="ECO:0000256" key="8">
    <source>
        <dbReference type="PIRSR" id="PIRSR000077-4"/>
    </source>
</evidence>
<keyword evidence="5 8" id="KW-0676">Redox-active center</keyword>
<evidence type="ECO:0000313" key="11">
    <source>
        <dbReference type="Proteomes" id="UP000029733"/>
    </source>
</evidence>
<dbReference type="InterPro" id="IPR013766">
    <property type="entry name" value="Thioredoxin_domain"/>
</dbReference>
<dbReference type="GO" id="GO:0005829">
    <property type="term" value="C:cytosol"/>
    <property type="evidence" value="ECO:0007669"/>
    <property type="project" value="TreeGrafter"/>
</dbReference>
<dbReference type="PANTHER" id="PTHR45663">
    <property type="entry name" value="GEO12009P1"/>
    <property type="match status" value="1"/>
</dbReference>
<reference evidence="10 11" key="1">
    <citation type="journal article" date="2014" name="Genome Announc.">
        <title>Draft genome sequences of eight enterohepatic helicobacter species isolated from both laboratory and wild rodents.</title>
        <authorList>
            <person name="Sheh A."/>
            <person name="Shen Z."/>
            <person name="Fox J.G."/>
        </authorList>
    </citation>
    <scope>NUCLEOTIDE SEQUENCE [LARGE SCALE GENOMIC DNA]</scope>
    <source>
        <strain evidence="10 11">MIT 09-6949</strain>
    </source>
</reference>
<dbReference type="OrthoDB" id="215495at2"/>
<dbReference type="Pfam" id="PF00085">
    <property type="entry name" value="Thioredoxin"/>
    <property type="match status" value="1"/>
</dbReference>
<feature type="site" description="Deprotonates C-terminal active site Cys" evidence="7">
    <location>
        <position position="22"/>
    </location>
</feature>
<evidence type="ECO:0000256" key="4">
    <source>
        <dbReference type="ARBA" id="ARBA00023157"/>
    </source>
</evidence>
<dbReference type="AlphaFoldDB" id="A0A4U8TBF5"/>